<dbReference type="RefSeq" id="WP_178930953.1">
    <property type="nucleotide sequence ID" value="NZ_JACBAZ010000001.1"/>
</dbReference>
<evidence type="ECO:0000313" key="3">
    <source>
        <dbReference type="Proteomes" id="UP000557872"/>
    </source>
</evidence>
<sequence length="186" mass="20139">MKTHSYQHTVKPGFTLIELTIAMIVGLMIIMVTLSLFTQQTRAFDILKKQNFMIREAPQINNLLNSIVSRADAIQMYPTTADAISGTNAATTNATVLALKFQGVSVESGTTAISESYGVVAYDTATQVLNYYGNLTTLADLDPSTPSWAVSTQLKNATFSVENGVLRIQLTGPHDGVITYSTTPLQ</sequence>
<dbReference type="InterPro" id="IPR012902">
    <property type="entry name" value="N_methyl_site"/>
</dbReference>
<evidence type="ECO:0000313" key="2">
    <source>
        <dbReference type="EMBL" id="NWK54423.1"/>
    </source>
</evidence>
<dbReference type="EMBL" id="JACBAZ010000001">
    <property type="protein sequence ID" value="NWK54423.1"/>
    <property type="molecule type" value="Genomic_DNA"/>
</dbReference>
<reference evidence="2 3" key="1">
    <citation type="submission" date="2020-07" db="EMBL/GenBank/DDBJ databases">
        <title>Roseicoccus Jingziensis gen. nov., sp. nov., isolated from coastal seawater.</title>
        <authorList>
            <person name="Feng X."/>
        </authorList>
    </citation>
    <scope>NUCLEOTIDE SEQUENCE [LARGE SCALE GENOMIC DNA]</scope>
    <source>
        <strain evidence="2 3">N1E253</strain>
    </source>
</reference>
<dbReference type="NCBIfam" id="TIGR02532">
    <property type="entry name" value="IV_pilin_GFxxxE"/>
    <property type="match status" value="1"/>
</dbReference>
<dbReference type="Proteomes" id="UP000557872">
    <property type="component" value="Unassembled WGS sequence"/>
</dbReference>
<keyword evidence="1" id="KW-1133">Transmembrane helix</keyword>
<keyword evidence="3" id="KW-1185">Reference proteome</keyword>
<protein>
    <submittedName>
        <fullName evidence="2">Type II secretion system protein</fullName>
    </submittedName>
</protein>
<evidence type="ECO:0000256" key="1">
    <source>
        <dbReference type="SAM" id="Phobius"/>
    </source>
</evidence>
<comment type="caution">
    <text evidence="2">The sequence shown here is derived from an EMBL/GenBank/DDBJ whole genome shotgun (WGS) entry which is preliminary data.</text>
</comment>
<keyword evidence="1" id="KW-0472">Membrane</keyword>
<name>A0A851G9Z1_9BACT</name>
<feature type="transmembrane region" description="Helical" evidence="1">
    <location>
        <begin position="20"/>
        <end position="38"/>
    </location>
</feature>
<dbReference type="AlphaFoldDB" id="A0A851G9Z1"/>
<organism evidence="2 3">
    <name type="scientific">Oceaniferula marina</name>
    <dbReference type="NCBI Taxonomy" id="2748318"/>
    <lineage>
        <taxon>Bacteria</taxon>
        <taxon>Pseudomonadati</taxon>
        <taxon>Verrucomicrobiota</taxon>
        <taxon>Verrucomicrobiia</taxon>
        <taxon>Verrucomicrobiales</taxon>
        <taxon>Verrucomicrobiaceae</taxon>
        <taxon>Oceaniferula</taxon>
    </lineage>
</organism>
<proteinExistence type="predicted"/>
<gene>
    <name evidence="2" type="ORF">HW115_02290</name>
</gene>
<accession>A0A851G9Z1</accession>
<keyword evidence="1" id="KW-0812">Transmembrane</keyword>